<feature type="region of interest" description="Disordered" evidence="1">
    <location>
        <begin position="1"/>
        <end position="31"/>
    </location>
</feature>
<organism evidence="2 3">
    <name type="scientific">Hydnum rufescens UP504</name>
    <dbReference type="NCBI Taxonomy" id="1448309"/>
    <lineage>
        <taxon>Eukaryota</taxon>
        <taxon>Fungi</taxon>
        <taxon>Dikarya</taxon>
        <taxon>Basidiomycota</taxon>
        <taxon>Agaricomycotina</taxon>
        <taxon>Agaricomycetes</taxon>
        <taxon>Cantharellales</taxon>
        <taxon>Hydnaceae</taxon>
        <taxon>Hydnum</taxon>
    </lineage>
</organism>
<name>A0A9P6DVJ6_9AGAM</name>
<evidence type="ECO:0000313" key="2">
    <source>
        <dbReference type="EMBL" id="KAF9512753.1"/>
    </source>
</evidence>
<dbReference type="OrthoDB" id="2737768at2759"/>
<dbReference type="EMBL" id="MU128982">
    <property type="protein sequence ID" value="KAF9512753.1"/>
    <property type="molecule type" value="Genomic_DNA"/>
</dbReference>
<protein>
    <submittedName>
        <fullName evidence="2">Uncharacterized protein</fullName>
    </submittedName>
</protein>
<comment type="caution">
    <text evidence="2">The sequence shown here is derived from an EMBL/GenBank/DDBJ whole genome shotgun (WGS) entry which is preliminary data.</text>
</comment>
<reference evidence="2" key="1">
    <citation type="journal article" date="2020" name="Nat. Commun.">
        <title>Large-scale genome sequencing of mycorrhizal fungi provides insights into the early evolution of symbiotic traits.</title>
        <authorList>
            <person name="Miyauchi S."/>
            <person name="Kiss E."/>
            <person name="Kuo A."/>
            <person name="Drula E."/>
            <person name="Kohler A."/>
            <person name="Sanchez-Garcia M."/>
            <person name="Morin E."/>
            <person name="Andreopoulos B."/>
            <person name="Barry K.W."/>
            <person name="Bonito G."/>
            <person name="Buee M."/>
            <person name="Carver A."/>
            <person name="Chen C."/>
            <person name="Cichocki N."/>
            <person name="Clum A."/>
            <person name="Culley D."/>
            <person name="Crous P.W."/>
            <person name="Fauchery L."/>
            <person name="Girlanda M."/>
            <person name="Hayes R.D."/>
            <person name="Keri Z."/>
            <person name="LaButti K."/>
            <person name="Lipzen A."/>
            <person name="Lombard V."/>
            <person name="Magnuson J."/>
            <person name="Maillard F."/>
            <person name="Murat C."/>
            <person name="Nolan M."/>
            <person name="Ohm R.A."/>
            <person name="Pangilinan J."/>
            <person name="Pereira M.F."/>
            <person name="Perotto S."/>
            <person name="Peter M."/>
            <person name="Pfister S."/>
            <person name="Riley R."/>
            <person name="Sitrit Y."/>
            <person name="Stielow J.B."/>
            <person name="Szollosi G."/>
            <person name="Zifcakova L."/>
            <person name="Stursova M."/>
            <person name="Spatafora J.W."/>
            <person name="Tedersoo L."/>
            <person name="Vaario L.M."/>
            <person name="Yamada A."/>
            <person name="Yan M."/>
            <person name="Wang P."/>
            <person name="Xu J."/>
            <person name="Bruns T."/>
            <person name="Baldrian P."/>
            <person name="Vilgalys R."/>
            <person name="Dunand C."/>
            <person name="Henrissat B."/>
            <person name="Grigoriev I.V."/>
            <person name="Hibbett D."/>
            <person name="Nagy L.G."/>
            <person name="Martin F.M."/>
        </authorList>
    </citation>
    <scope>NUCLEOTIDE SEQUENCE</scope>
    <source>
        <strain evidence="2">UP504</strain>
    </source>
</reference>
<sequence length="58" mass="6313">MNRLWIRGYPPPYEPNRNSTTNAPQFPQPSHKAQQVCSIEGVFGAIPTSALSSVTVNG</sequence>
<proteinExistence type="predicted"/>
<evidence type="ECO:0000256" key="1">
    <source>
        <dbReference type="SAM" id="MobiDB-lite"/>
    </source>
</evidence>
<keyword evidence="3" id="KW-1185">Reference proteome</keyword>
<dbReference type="Proteomes" id="UP000886523">
    <property type="component" value="Unassembled WGS sequence"/>
</dbReference>
<gene>
    <name evidence="2" type="ORF">BS47DRAFT_1344993</name>
</gene>
<feature type="compositionally biased region" description="Polar residues" evidence="1">
    <location>
        <begin position="16"/>
        <end position="25"/>
    </location>
</feature>
<dbReference type="AlphaFoldDB" id="A0A9P6DVJ6"/>
<accession>A0A9P6DVJ6</accession>
<evidence type="ECO:0000313" key="3">
    <source>
        <dbReference type="Proteomes" id="UP000886523"/>
    </source>
</evidence>